<proteinExistence type="predicted"/>
<organism evidence="2 3">
    <name type="scientific">Plakobranchus ocellatus</name>
    <dbReference type="NCBI Taxonomy" id="259542"/>
    <lineage>
        <taxon>Eukaryota</taxon>
        <taxon>Metazoa</taxon>
        <taxon>Spiralia</taxon>
        <taxon>Lophotrochozoa</taxon>
        <taxon>Mollusca</taxon>
        <taxon>Gastropoda</taxon>
        <taxon>Heterobranchia</taxon>
        <taxon>Euthyneura</taxon>
        <taxon>Panpulmonata</taxon>
        <taxon>Sacoglossa</taxon>
        <taxon>Placobranchoidea</taxon>
        <taxon>Plakobranchidae</taxon>
        <taxon>Plakobranchus</taxon>
    </lineage>
</organism>
<protein>
    <submittedName>
        <fullName evidence="2">Uncharacterized protein</fullName>
    </submittedName>
</protein>
<gene>
    <name evidence="2" type="ORF">PoB_000344300</name>
</gene>
<feature type="region of interest" description="Disordered" evidence="1">
    <location>
        <begin position="154"/>
        <end position="173"/>
    </location>
</feature>
<sequence length="173" mass="20163">MDAMRDATEDTIRSTMRDNEGCKEGYIEICNRKYLRDLKGYIVENNRDTTRSTGIPAIASRPYCNIVNRYSVNNNKGFYRIDKNDIQDSSIKNTEFGWDCNDKNNIQDSSIKNTEFGWDSNDKNNIQDSSIKNTEFGWDCNDKTLYKNSIEQKETKTETNKQTNKTNKVKPYM</sequence>
<dbReference type="EMBL" id="BLXT01000430">
    <property type="protein sequence ID" value="GFN76937.1"/>
    <property type="molecule type" value="Genomic_DNA"/>
</dbReference>
<comment type="caution">
    <text evidence="2">The sequence shown here is derived from an EMBL/GenBank/DDBJ whole genome shotgun (WGS) entry which is preliminary data.</text>
</comment>
<evidence type="ECO:0000256" key="1">
    <source>
        <dbReference type="SAM" id="MobiDB-lite"/>
    </source>
</evidence>
<accession>A0AAV3Y2V3</accession>
<evidence type="ECO:0000313" key="2">
    <source>
        <dbReference type="EMBL" id="GFN76937.1"/>
    </source>
</evidence>
<dbReference type="Proteomes" id="UP000735302">
    <property type="component" value="Unassembled WGS sequence"/>
</dbReference>
<evidence type="ECO:0000313" key="3">
    <source>
        <dbReference type="Proteomes" id="UP000735302"/>
    </source>
</evidence>
<dbReference type="AlphaFoldDB" id="A0AAV3Y2V3"/>
<name>A0AAV3Y2V3_9GAST</name>
<reference evidence="2 3" key="1">
    <citation type="journal article" date="2021" name="Elife">
        <title>Chloroplast acquisition without the gene transfer in kleptoplastic sea slugs, Plakobranchus ocellatus.</title>
        <authorList>
            <person name="Maeda T."/>
            <person name="Takahashi S."/>
            <person name="Yoshida T."/>
            <person name="Shimamura S."/>
            <person name="Takaki Y."/>
            <person name="Nagai Y."/>
            <person name="Toyoda A."/>
            <person name="Suzuki Y."/>
            <person name="Arimoto A."/>
            <person name="Ishii H."/>
            <person name="Satoh N."/>
            <person name="Nishiyama T."/>
            <person name="Hasebe M."/>
            <person name="Maruyama T."/>
            <person name="Minagawa J."/>
            <person name="Obokata J."/>
            <person name="Shigenobu S."/>
        </authorList>
    </citation>
    <scope>NUCLEOTIDE SEQUENCE [LARGE SCALE GENOMIC DNA]</scope>
</reference>
<keyword evidence="3" id="KW-1185">Reference proteome</keyword>